<keyword evidence="2" id="KW-0285">Flavoprotein</keyword>
<dbReference type="PANTHER" id="PTHR43567:SF1">
    <property type="entry name" value="FLAVOREDOXIN"/>
    <property type="match status" value="1"/>
</dbReference>
<accession>E8LM78</accession>
<dbReference type="InterPro" id="IPR012349">
    <property type="entry name" value="Split_barrel_FMN-bd"/>
</dbReference>
<protein>
    <submittedName>
        <fullName evidence="5">Gram-positive signal peptide protein, YSIRK family</fullName>
    </submittedName>
</protein>
<sequence>MITRDYLEKVDINKAYRLLNLGATCMVTAEYNGDTGAMPATWVGALDYNPTKCTAVIAKEHYTRPLIEKSGYFAIGVPSVAIAKELFYLGSVSKNDEKDKLEKSGAEFFTLDNSKIPLIDGCIGYLIFKVIPEPHNEQVYDLFIGECVAAYADKRVYKNNHVCFDGVDPKLHTLHYVAGSHFFALGDELKGDGFGLDE</sequence>
<comment type="similarity">
    <text evidence="3">Belongs to the flavoredoxin family.</text>
</comment>
<dbReference type="AlphaFoldDB" id="E8LM78"/>
<evidence type="ECO:0000313" key="6">
    <source>
        <dbReference type="Proteomes" id="UP000018458"/>
    </source>
</evidence>
<evidence type="ECO:0000313" key="5">
    <source>
        <dbReference type="EMBL" id="EFY06350.1"/>
    </source>
</evidence>
<comment type="cofactor">
    <cofactor evidence="1">
        <name>FMN</name>
        <dbReference type="ChEBI" id="CHEBI:58210"/>
    </cofactor>
</comment>
<feature type="domain" description="Flavin reductase like" evidence="4">
    <location>
        <begin position="17"/>
        <end position="159"/>
    </location>
</feature>
<dbReference type="Gene3D" id="2.30.110.10">
    <property type="entry name" value="Electron Transport, Fmn-binding Protein, Chain A"/>
    <property type="match status" value="1"/>
</dbReference>
<dbReference type="InterPro" id="IPR052174">
    <property type="entry name" value="Flavoredoxin"/>
</dbReference>
<reference evidence="5 6" key="1">
    <citation type="submission" date="2011-01" db="EMBL/GenBank/DDBJ databases">
        <authorList>
            <person name="Weinstock G."/>
            <person name="Sodergren E."/>
            <person name="Clifton S."/>
            <person name="Fulton L."/>
            <person name="Fulton B."/>
            <person name="Courtney L."/>
            <person name="Fronick C."/>
            <person name="Harrison M."/>
            <person name="Strong C."/>
            <person name="Farmer C."/>
            <person name="Delahaunty K."/>
            <person name="Markovic C."/>
            <person name="Hall O."/>
            <person name="Minx P."/>
            <person name="Tomlinson C."/>
            <person name="Mitreva M."/>
            <person name="Hou S."/>
            <person name="Chen J."/>
            <person name="Wollam A."/>
            <person name="Pepin K.H."/>
            <person name="Johnson M."/>
            <person name="Bhonagiri V."/>
            <person name="Zhang X."/>
            <person name="Suruliraj S."/>
            <person name="Warren W."/>
            <person name="Chinwalla A."/>
            <person name="Mardis E.R."/>
            <person name="Wilson R.K."/>
        </authorList>
    </citation>
    <scope>NUCLEOTIDE SEQUENCE [LARGE SCALE GENOMIC DNA]</scope>
    <source>
        <strain evidence="6">DSM 22608 / JCM 16073 / KCTC 15190 / YIT 12066</strain>
    </source>
</reference>
<proteinExistence type="inferred from homology"/>
<dbReference type="STRING" id="762983.HMPREF9444_01863"/>
<dbReference type="GO" id="GO:0016646">
    <property type="term" value="F:oxidoreductase activity, acting on the CH-NH group of donors, NAD or NADP as acceptor"/>
    <property type="evidence" value="ECO:0007669"/>
    <property type="project" value="UniProtKB-ARBA"/>
</dbReference>
<dbReference type="InterPro" id="IPR002563">
    <property type="entry name" value="Flavin_Rdtase-like_dom"/>
</dbReference>
<evidence type="ECO:0000256" key="2">
    <source>
        <dbReference type="ARBA" id="ARBA00022630"/>
    </source>
</evidence>
<dbReference type="RefSeq" id="WP_009144016.1">
    <property type="nucleotide sequence ID" value="NZ_GL831058.1"/>
</dbReference>
<dbReference type="HOGENOM" id="CLU_059021_5_4_6"/>
<dbReference type="PANTHER" id="PTHR43567">
    <property type="entry name" value="FLAVOREDOXIN-RELATED-RELATED"/>
    <property type="match status" value="1"/>
</dbReference>
<evidence type="ECO:0000256" key="3">
    <source>
        <dbReference type="ARBA" id="ARBA00038054"/>
    </source>
</evidence>
<keyword evidence="6" id="KW-1185">Reference proteome</keyword>
<dbReference type="SUPFAM" id="SSF50475">
    <property type="entry name" value="FMN-binding split barrel"/>
    <property type="match status" value="1"/>
</dbReference>
<comment type="caution">
    <text evidence="5">The sequence shown here is derived from an EMBL/GenBank/DDBJ whole genome shotgun (WGS) entry which is preliminary data.</text>
</comment>
<dbReference type="GO" id="GO:0010181">
    <property type="term" value="F:FMN binding"/>
    <property type="evidence" value="ECO:0007669"/>
    <property type="project" value="InterPro"/>
</dbReference>
<evidence type="ECO:0000256" key="1">
    <source>
        <dbReference type="ARBA" id="ARBA00001917"/>
    </source>
</evidence>
<name>E8LM78_SUCHY</name>
<dbReference type="OrthoDB" id="9792436at2"/>
<dbReference type="EMBL" id="AEVO01000131">
    <property type="protein sequence ID" value="EFY06350.1"/>
    <property type="molecule type" value="Genomic_DNA"/>
</dbReference>
<dbReference type="eggNOG" id="COG1853">
    <property type="taxonomic scope" value="Bacteria"/>
</dbReference>
<dbReference type="Pfam" id="PF01613">
    <property type="entry name" value="Flavin_Reduct"/>
    <property type="match status" value="1"/>
</dbReference>
<organism evidence="5 6">
    <name type="scientific">Succinatimonas hippei (strain DSM 22608 / JCM 16073 / KCTC 15190 / YIT 12066)</name>
    <dbReference type="NCBI Taxonomy" id="762983"/>
    <lineage>
        <taxon>Bacteria</taxon>
        <taxon>Pseudomonadati</taxon>
        <taxon>Pseudomonadota</taxon>
        <taxon>Gammaproteobacteria</taxon>
        <taxon>Aeromonadales</taxon>
        <taxon>Succinivibrionaceae</taxon>
        <taxon>Succinatimonas</taxon>
    </lineage>
</organism>
<dbReference type="Proteomes" id="UP000018458">
    <property type="component" value="Unassembled WGS sequence"/>
</dbReference>
<dbReference type="SMART" id="SM00903">
    <property type="entry name" value="Flavin_Reduct"/>
    <property type="match status" value="1"/>
</dbReference>
<evidence type="ECO:0000259" key="4">
    <source>
        <dbReference type="SMART" id="SM00903"/>
    </source>
</evidence>
<gene>
    <name evidence="5" type="ORF">HMPREF9444_01863</name>
</gene>